<reference evidence="12 13" key="1">
    <citation type="journal article" date="2011" name="J. Bacteriol.">
        <title>Draft genome sequence of the anoxygenic filamentous phototrophic bacterium Oscillochloris trichoides subsp. DG-6.</title>
        <authorList>
            <person name="Kuznetsov B.B."/>
            <person name="Ivanovsky R.N."/>
            <person name="Keppen O.I."/>
            <person name="Sukhacheva M.V."/>
            <person name="Bumazhkin B.K."/>
            <person name="Patutina E.O."/>
            <person name="Beletsky A.V."/>
            <person name="Mardanov A.V."/>
            <person name="Baslerov R.V."/>
            <person name="Panteleeva A.N."/>
            <person name="Kolganova T.V."/>
            <person name="Ravin N.V."/>
            <person name="Skryabin K.G."/>
        </authorList>
    </citation>
    <scope>NUCLEOTIDE SEQUENCE [LARGE SCALE GENOMIC DNA]</scope>
    <source>
        <strain evidence="12 13">DG-6</strain>
    </source>
</reference>
<dbReference type="GO" id="GO:0042245">
    <property type="term" value="P:RNA repair"/>
    <property type="evidence" value="ECO:0007669"/>
    <property type="project" value="UniProtKB-KW"/>
</dbReference>
<dbReference type="GO" id="GO:0003909">
    <property type="term" value="F:DNA ligase activity"/>
    <property type="evidence" value="ECO:0007669"/>
    <property type="project" value="TreeGrafter"/>
</dbReference>
<evidence type="ECO:0000256" key="6">
    <source>
        <dbReference type="ARBA" id="ARBA00023134"/>
    </source>
</evidence>
<dbReference type="GO" id="GO:0006396">
    <property type="term" value="P:RNA processing"/>
    <property type="evidence" value="ECO:0007669"/>
    <property type="project" value="InterPro"/>
</dbReference>
<dbReference type="PANTHER" id="PTHR43749:SF2">
    <property type="entry name" value="RNA-SPLICING LIGASE RTCB"/>
    <property type="match status" value="1"/>
</dbReference>
<dbReference type="InterPro" id="IPR052915">
    <property type="entry name" value="RtcB-like"/>
</dbReference>
<evidence type="ECO:0000256" key="9">
    <source>
        <dbReference type="PIRSR" id="PIRSR601233-1"/>
    </source>
</evidence>
<keyword evidence="13" id="KW-1185">Reference proteome</keyword>
<dbReference type="GO" id="GO:0170057">
    <property type="term" value="F:RNA ligase (GTP) activity"/>
    <property type="evidence" value="ECO:0007669"/>
    <property type="project" value="UniProtKB-EC"/>
</dbReference>
<dbReference type="PANTHER" id="PTHR43749">
    <property type="entry name" value="RNA-SPLICING LIGASE RTCB"/>
    <property type="match status" value="1"/>
</dbReference>
<dbReference type="GO" id="GO:0006281">
    <property type="term" value="P:DNA repair"/>
    <property type="evidence" value="ECO:0007669"/>
    <property type="project" value="TreeGrafter"/>
</dbReference>
<feature type="binding site" evidence="11">
    <location>
        <position position="319"/>
    </location>
    <ligand>
        <name>Mn(2+)</name>
        <dbReference type="ChEBI" id="CHEBI:29035"/>
        <label>2</label>
    </ligand>
</feature>
<dbReference type="GO" id="GO:0030145">
    <property type="term" value="F:manganese ion binding"/>
    <property type="evidence" value="ECO:0007669"/>
    <property type="project" value="TreeGrafter"/>
</dbReference>
<evidence type="ECO:0000256" key="11">
    <source>
        <dbReference type="PIRSR" id="PIRSR601233-3"/>
    </source>
</evidence>
<keyword evidence="5" id="KW-0692">RNA repair</keyword>
<protein>
    <recommendedName>
        <fullName evidence="1">3'-phosphate/5'-hydroxy nucleic acid ligase</fullName>
        <ecNumber evidence="1">6.5.1.8</ecNumber>
    </recommendedName>
</protein>
<evidence type="ECO:0000256" key="1">
    <source>
        <dbReference type="ARBA" id="ARBA00012726"/>
    </source>
</evidence>
<feature type="binding site" evidence="11">
    <location>
        <position position="209"/>
    </location>
    <ligand>
        <name>Mn(2+)</name>
        <dbReference type="ChEBI" id="CHEBI:29035"/>
        <label>1</label>
    </ligand>
</feature>
<dbReference type="GO" id="GO:0005525">
    <property type="term" value="F:GTP binding"/>
    <property type="evidence" value="ECO:0007669"/>
    <property type="project" value="UniProtKB-KW"/>
</dbReference>
<feature type="binding site" evidence="11">
    <location>
        <position position="236"/>
    </location>
    <ligand>
        <name>Mn(2+)</name>
        <dbReference type="ChEBI" id="CHEBI:29035"/>
        <label>2</label>
    </ligand>
</feature>
<evidence type="ECO:0000313" key="12">
    <source>
        <dbReference type="EMBL" id="EFO80523.1"/>
    </source>
</evidence>
<evidence type="ECO:0000256" key="4">
    <source>
        <dbReference type="ARBA" id="ARBA00022741"/>
    </source>
</evidence>
<dbReference type="EC" id="6.5.1.8" evidence="1"/>
<proteinExistence type="predicted"/>
<feature type="binding site" evidence="10">
    <location>
        <begin position="347"/>
        <end position="350"/>
    </location>
    <ligand>
        <name>GMP</name>
        <dbReference type="ChEBI" id="CHEBI:58115"/>
    </ligand>
</feature>
<keyword evidence="4 10" id="KW-0547">Nucleotide-binding</keyword>
<dbReference type="AlphaFoldDB" id="E1IE63"/>
<dbReference type="Gene3D" id="3.90.1860.10">
    <property type="entry name" value="tRNA-splicing ligase RtcB"/>
    <property type="match status" value="1"/>
</dbReference>
<accession>E1IE63</accession>
<dbReference type="InterPro" id="IPR001233">
    <property type="entry name" value="RtcB"/>
</dbReference>
<evidence type="ECO:0000256" key="3">
    <source>
        <dbReference type="ARBA" id="ARBA00022723"/>
    </source>
</evidence>
<dbReference type="SUPFAM" id="SSF103365">
    <property type="entry name" value="Hypothetical protein PH1602"/>
    <property type="match status" value="1"/>
</dbReference>
<dbReference type="STRING" id="765420.OSCT_1614"/>
<organism evidence="12 13">
    <name type="scientific">Oscillochloris trichoides DG-6</name>
    <dbReference type="NCBI Taxonomy" id="765420"/>
    <lineage>
        <taxon>Bacteria</taxon>
        <taxon>Bacillati</taxon>
        <taxon>Chloroflexota</taxon>
        <taxon>Chloroflexia</taxon>
        <taxon>Chloroflexales</taxon>
        <taxon>Chloroflexineae</taxon>
        <taxon>Oscillochloridaceae</taxon>
        <taxon>Oscillochloris</taxon>
    </lineage>
</organism>
<feature type="binding site" evidence="10">
    <location>
        <begin position="319"/>
        <end position="320"/>
    </location>
    <ligand>
        <name>GMP</name>
        <dbReference type="ChEBI" id="CHEBI:58115"/>
    </ligand>
</feature>
<comment type="cofactor">
    <cofactor evidence="11">
        <name>Mn(2+)</name>
        <dbReference type="ChEBI" id="CHEBI:29035"/>
    </cofactor>
    <text evidence="11">Binds 2 manganese ions per subunit.</text>
</comment>
<gene>
    <name evidence="12" type="ORF">OSCT_1614</name>
</gene>
<dbReference type="Proteomes" id="UP000054010">
    <property type="component" value="Unassembled WGS sequence"/>
</dbReference>
<evidence type="ECO:0000256" key="7">
    <source>
        <dbReference type="ARBA" id="ARBA00023211"/>
    </source>
</evidence>
<comment type="caution">
    <text evidence="12">The sequence shown here is derived from an EMBL/GenBank/DDBJ whole genome shotgun (WGS) entry which is preliminary data.</text>
</comment>
<evidence type="ECO:0000313" key="13">
    <source>
        <dbReference type="Proteomes" id="UP000054010"/>
    </source>
</evidence>
<feature type="binding site" evidence="11">
    <location>
        <position position="130"/>
    </location>
    <ligand>
        <name>Mn(2+)</name>
        <dbReference type="ChEBI" id="CHEBI:29035"/>
        <label>1</label>
    </ligand>
</feature>
<keyword evidence="2" id="KW-0436">Ligase</keyword>
<evidence type="ECO:0000256" key="10">
    <source>
        <dbReference type="PIRSR" id="PIRSR601233-2"/>
    </source>
</evidence>
<sequence length="450" mass="48724">MKPHEIIAAWKGDKRFTQIAGRAAALKKAGQSVAAIQEAIRAEFGPPATRLKLHDQPAPYTVFGTIGKTNIAGLEADIEPGAIEQLQLALRLPIADRGALMPDAHPGYALPIGGVFRAHRAVSPSMVGVDIACRMMLSIFAIEPEEFMCQRAALFAILKKVTTFGAGAERPYPADHPVLDDARWRYTSQLRGLRERAAAQLGTSGSGNHFAELVIGERLQDLIPGAPANFAGLLTHSGSRGVGYAIANTYMRVAAQESKQIADVPRFYEWLDLDREAGQEYWMAMELCGAYASANHHVIHDLFARRSRLPIVAQVENHHNFAWRQGDMVIHRKGATPAEAGVLGIIPGSMASPSYVVVGTGNPESLASTSHGAGRRGSRSWAKQTINLGTVRRMLAEQDVLVEGLSADESPLAYKEIERVIQIQEEAGLLQRVARMHPIAVLMAGEAGED</sequence>
<dbReference type="Pfam" id="PF01139">
    <property type="entry name" value="RtcB"/>
    <property type="match status" value="2"/>
</dbReference>
<dbReference type="HOGENOM" id="CLU_022279_1_0_0"/>
<keyword evidence="6 10" id="KW-0342">GTP-binding</keyword>
<dbReference type="eggNOG" id="COG1690">
    <property type="taxonomic scope" value="Bacteria"/>
</dbReference>
<comment type="catalytic activity">
    <reaction evidence="8">
        <text>a 3'-end 3'-phospho-ribonucleotide-RNA + a 5'-end dephospho-ribonucleoside-RNA + GTP = a ribonucleotidyl-ribonucleotide-RNA + GMP + diphosphate</text>
        <dbReference type="Rhea" id="RHEA:68076"/>
        <dbReference type="Rhea" id="RHEA-COMP:10463"/>
        <dbReference type="Rhea" id="RHEA-COMP:13936"/>
        <dbReference type="Rhea" id="RHEA-COMP:17355"/>
        <dbReference type="ChEBI" id="CHEBI:33019"/>
        <dbReference type="ChEBI" id="CHEBI:37565"/>
        <dbReference type="ChEBI" id="CHEBI:58115"/>
        <dbReference type="ChEBI" id="CHEBI:83062"/>
        <dbReference type="ChEBI" id="CHEBI:138284"/>
        <dbReference type="ChEBI" id="CHEBI:173118"/>
        <dbReference type="EC" id="6.5.1.8"/>
    </reaction>
</comment>
<evidence type="ECO:0000256" key="5">
    <source>
        <dbReference type="ARBA" id="ARBA00022800"/>
    </source>
</evidence>
<feature type="active site" description="GMP-histidine intermediate" evidence="9">
    <location>
        <position position="371"/>
    </location>
</feature>
<keyword evidence="3 11" id="KW-0479">Metal-binding</keyword>
<feature type="binding site" evidence="10">
    <location>
        <position position="354"/>
    </location>
    <ligand>
        <name>GMP</name>
        <dbReference type="ChEBI" id="CHEBI:58115"/>
    </ligand>
</feature>
<keyword evidence="7 11" id="KW-0464">Manganese</keyword>
<dbReference type="OrthoDB" id="9802323at2"/>
<dbReference type="InterPro" id="IPR036025">
    <property type="entry name" value="RtcB-like_sf"/>
</dbReference>
<evidence type="ECO:0000256" key="8">
    <source>
        <dbReference type="ARBA" id="ARBA00047746"/>
    </source>
</evidence>
<dbReference type="EMBL" id="ADVR01000051">
    <property type="protein sequence ID" value="EFO80523.1"/>
    <property type="molecule type" value="Genomic_DNA"/>
</dbReference>
<evidence type="ECO:0000256" key="2">
    <source>
        <dbReference type="ARBA" id="ARBA00022598"/>
    </source>
</evidence>
<name>E1IE63_9CHLR</name>
<feature type="binding site" evidence="10">
    <location>
        <begin position="371"/>
        <end position="374"/>
    </location>
    <ligand>
        <name>GMP</name>
        <dbReference type="ChEBI" id="CHEBI:58115"/>
    </ligand>
</feature>
<feature type="binding site" evidence="10">
    <location>
        <begin position="208"/>
        <end position="212"/>
    </location>
    <ligand>
        <name>GMP</name>
        <dbReference type="ChEBI" id="CHEBI:58115"/>
    </ligand>
</feature>